<comment type="cofactor">
    <cofactor evidence="2">
        <name>thiamine diphosphate</name>
        <dbReference type="ChEBI" id="CHEBI:58937"/>
    </cofactor>
</comment>
<dbReference type="HAMAP" id="MF_00315">
    <property type="entry name" value="DXP_synth"/>
    <property type="match status" value="1"/>
</dbReference>
<keyword evidence="7" id="KW-0808">Transferase</keyword>
<comment type="subunit">
    <text evidence="5">Homodimer.</text>
</comment>
<evidence type="ECO:0000259" key="13">
    <source>
        <dbReference type="SMART" id="SM00861"/>
    </source>
</evidence>
<dbReference type="GO" id="GO:0009228">
    <property type="term" value="P:thiamine biosynthetic process"/>
    <property type="evidence" value="ECO:0007669"/>
    <property type="project" value="UniProtKB-KW"/>
</dbReference>
<evidence type="ECO:0000256" key="8">
    <source>
        <dbReference type="ARBA" id="ARBA00022723"/>
    </source>
</evidence>
<reference evidence="14" key="1">
    <citation type="submission" date="2020-05" db="EMBL/GenBank/DDBJ databases">
        <authorList>
            <person name="Chiriac C."/>
            <person name="Salcher M."/>
            <person name="Ghai R."/>
            <person name="Kavagutti S V."/>
        </authorList>
    </citation>
    <scope>NUCLEOTIDE SEQUENCE</scope>
</reference>
<proteinExistence type="inferred from homology"/>
<dbReference type="PANTHER" id="PTHR43322">
    <property type="entry name" value="1-D-DEOXYXYLULOSE 5-PHOSPHATE SYNTHASE-RELATED"/>
    <property type="match status" value="1"/>
</dbReference>
<evidence type="ECO:0000256" key="6">
    <source>
        <dbReference type="ARBA" id="ARBA00013150"/>
    </source>
</evidence>
<accession>A0A6J7JJ51</accession>
<dbReference type="NCBIfam" id="NF003933">
    <property type="entry name" value="PRK05444.2-2"/>
    <property type="match status" value="1"/>
</dbReference>
<dbReference type="InterPro" id="IPR005475">
    <property type="entry name" value="Transketolase-like_Pyr-bd"/>
</dbReference>
<dbReference type="EMBL" id="CAFBNN010000005">
    <property type="protein sequence ID" value="CAB4943588.1"/>
    <property type="molecule type" value="Genomic_DNA"/>
</dbReference>
<dbReference type="InterPro" id="IPR005477">
    <property type="entry name" value="Dxylulose-5-P_synthase"/>
</dbReference>
<dbReference type="PROSITE" id="PS00802">
    <property type="entry name" value="TRANSKETOLASE_2"/>
    <property type="match status" value="1"/>
</dbReference>
<comment type="similarity">
    <text evidence="4">Belongs to the transketolase family. DXPS subfamily.</text>
</comment>
<dbReference type="SMART" id="SM00861">
    <property type="entry name" value="Transket_pyr"/>
    <property type="match status" value="1"/>
</dbReference>
<evidence type="ECO:0000256" key="9">
    <source>
        <dbReference type="ARBA" id="ARBA00022842"/>
    </source>
</evidence>
<dbReference type="Pfam" id="PF13292">
    <property type="entry name" value="DXP_synthase_N"/>
    <property type="match status" value="1"/>
</dbReference>
<evidence type="ECO:0000256" key="11">
    <source>
        <dbReference type="ARBA" id="ARBA00023052"/>
    </source>
</evidence>
<dbReference type="PANTHER" id="PTHR43322:SF5">
    <property type="entry name" value="1-DEOXY-D-XYLULOSE-5-PHOSPHATE SYNTHASE, CHLOROPLASTIC"/>
    <property type="match status" value="1"/>
</dbReference>
<keyword evidence="9" id="KW-0460">Magnesium</keyword>
<keyword evidence="12" id="KW-0414">Isoprene biosynthesis</keyword>
<dbReference type="GO" id="GO:0008661">
    <property type="term" value="F:1-deoxy-D-xylulose-5-phosphate synthase activity"/>
    <property type="evidence" value="ECO:0007669"/>
    <property type="project" value="UniProtKB-EC"/>
</dbReference>
<dbReference type="GO" id="GO:0005829">
    <property type="term" value="C:cytosol"/>
    <property type="evidence" value="ECO:0007669"/>
    <property type="project" value="TreeGrafter"/>
</dbReference>
<evidence type="ECO:0000256" key="4">
    <source>
        <dbReference type="ARBA" id="ARBA00011081"/>
    </source>
</evidence>
<dbReference type="SUPFAM" id="SSF52518">
    <property type="entry name" value="Thiamin diphosphate-binding fold (THDP-binding)"/>
    <property type="match status" value="2"/>
</dbReference>
<evidence type="ECO:0000256" key="12">
    <source>
        <dbReference type="ARBA" id="ARBA00023229"/>
    </source>
</evidence>
<dbReference type="EC" id="2.2.1.7" evidence="6"/>
<dbReference type="Gene3D" id="3.40.50.970">
    <property type="match status" value="2"/>
</dbReference>
<evidence type="ECO:0000256" key="3">
    <source>
        <dbReference type="ARBA" id="ARBA00004980"/>
    </source>
</evidence>
<dbReference type="SUPFAM" id="SSF52922">
    <property type="entry name" value="TK C-terminal domain-like"/>
    <property type="match status" value="1"/>
</dbReference>
<feature type="domain" description="Transketolase-like pyrimidine-binding" evidence="13">
    <location>
        <begin position="315"/>
        <end position="479"/>
    </location>
</feature>
<dbReference type="Gene3D" id="3.40.50.920">
    <property type="match status" value="1"/>
</dbReference>
<dbReference type="Pfam" id="PF02779">
    <property type="entry name" value="Transket_pyr"/>
    <property type="match status" value="1"/>
</dbReference>
<organism evidence="14">
    <name type="scientific">freshwater metagenome</name>
    <dbReference type="NCBI Taxonomy" id="449393"/>
    <lineage>
        <taxon>unclassified sequences</taxon>
        <taxon>metagenomes</taxon>
        <taxon>ecological metagenomes</taxon>
    </lineage>
</organism>
<dbReference type="UniPathway" id="UPA00064">
    <property type="reaction ID" value="UER00091"/>
</dbReference>
<comment type="pathway">
    <text evidence="3">Metabolic intermediate biosynthesis; 1-deoxy-D-xylulose 5-phosphate biosynthesis; 1-deoxy-D-xylulose 5-phosphate from D-glyceraldehyde 3-phosphate and pyruvate: step 1/1.</text>
</comment>
<dbReference type="CDD" id="cd07033">
    <property type="entry name" value="TPP_PYR_DXS_TK_like"/>
    <property type="match status" value="1"/>
</dbReference>
<dbReference type="FunFam" id="3.40.50.970:FF:000005">
    <property type="entry name" value="1-deoxy-D-xylulose-5-phosphate synthase"/>
    <property type="match status" value="1"/>
</dbReference>
<dbReference type="InterPro" id="IPR020826">
    <property type="entry name" value="Transketolase_BS"/>
</dbReference>
<dbReference type="GO" id="GO:0019288">
    <property type="term" value="P:isopentenyl diphosphate biosynthetic process, methylerythritol 4-phosphate pathway"/>
    <property type="evidence" value="ECO:0007669"/>
    <property type="project" value="TreeGrafter"/>
</dbReference>
<dbReference type="InterPro" id="IPR049557">
    <property type="entry name" value="Transketolase_CS"/>
</dbReference>
<evidence type="ECO:0000256" key="5">
    <source>
        <dbReference type="ARBA" id="ARBA00011738"/>
    </source>
</evidence>
<dbReference type="GO" id="GO:0016114">
    <property type="term" value="P:terpenoid biosynthetic process"/>
    <property type="evidence" value="ECO:0007669"/>
    <property type="project" value="InterPro"/>
</dbReference>
<evidence type="ECO:0000256" key="10">
    <source>
        <dbReference type="ARBA" id="ARBA00022977"/>
    </source>
</evidence>
<evidence type="ECO:0000313" key="14">
    <source>
        <dbReference type="EMBL" id="CAB4943588.1"/>
    </source>
</evidence>
<dbReference type="InterPro" id="IPR009014">
    <property type="entry name" value="Transketo_C/PFOR_II"/>
</dbReference>
<protein>
    <recommendedName>
        <fullName evidence="6">1-deoxy-D-xylulose-5-phosphate synthase</fullName>
        <ecNumber evidence="6">2.2.1.7</ecNumber>
    </recommendedName>
</protein>
<dbReference type="PROSITE" id="PS00801">
    <property type="entry name" value="TRANSKETOLASE_1"/>
    <property type="match status" value="1"/>
</dbReference>
<dbReference type="CDD" id="cd02007">
    <property type="entry name" value="TPP_DXS"/>
    <property type="match status" value="1"/>
</dbReference>
<dbReference type="NCBIfam" id="TIGR00204">
    <property type="entry name" value="dxs"/>
    <property type="match status" value="1"/>
</dbReference>
<keyword evidence="10" id="KW-0784">Thiamine biosynthesis</keyword>
<keyword evidence="8" id="KW-0479">Metal-binding</keyword>
<keyword evidence="11" id="KW-0786">Thiamine pyrophosphate</keyword>
<dbReference type="Pfam" id="PF02780">
    <property type="entry name" value="Transketolase_C"/>
    <property type="match status" value="1"/>
</dbReference>
<dbReference type="AlphaFoldDB" id="A0A6J7JJ51"/>
<dbReference type="InterPro" id="IPR029061">
    <property type="entry name" value="THDP-binding"/>
</dbReference>
<evidence type="ECO:0000256" key="7">
    <source>
        <dbReference type="ARBA" id="ARBA00022679"/>
    </source>
</evidence>
<evidence type="ECO:0000256" key="1">
    <source>
        <dbReference type="ARBA" id="ARBA00001946"/>
    </source>
</evidence>
<gene>
    <name evidence="14" type="ORF">UFOPK3797_00074</name>
</gene>
<name>A0A6J7JJ51_9ZZZZ</name>
<evidence type="ECO:0000256" key="2">
    <source>
        <dbReference type="ARBA" id="ARBA00001964"/>
    </source>
</evidence>
<dbReference type="GO" id="GO:0046872">
    <property type="term" value="F:metal ion binding"/>
    <property type="evidence" value="ECO:0007669"/>
    <property type="project" value="UniProtKB-KW"/>
</dbReference>
<comment type="cofactor">
    <cofactor evidence="1">
        <name>Mg(2+)</name>
        <dbReference type="ChEBI" id="CHEBI:18420"/>
    </cofactor>
</comment>
<sequence length="644" mass="69930">MLDNIKSPEDLKALSYNQLEDLSGEIRKYLIEQVSKSGGHLGPNLGVVELTIAIHRVFESPKDVVVFDTGHQSYVHKLLTGRSLGFNKLRQRGGVAGYPNRQESEHDVVENSHASTALSWSDGIAKGFSLTNQKDRTVVCVVGDGALTGGMSWEALNNIAASKNEKLVIIVNDNERSYSPTIGGVATYLSTLRTTSGYERFLDWGKGVLEKTPVVGQPIYETLHGVKKGIKDIVAPQGMFEDLGLKYFGPVDGHNIEAVEKALKIAKDYDAPVLVHVITEKGKGYAPAIQDEAEKFHAVGVVDPETGVPLAKGGKSWTSVFSDELVKIGSERKDVVALTAAMMGPTGLDKFQKSFPDRTFDVGIAEQHATTAAAGMAYAGLHPVFAVYSTFLNRAFDQLLLDVALHKAGVTFVLDRAGITGDDGPSHNGIWDLALTGIVPTLHVAAPRDGQQLRETLREALDISDAPSLIRFPKGVVNPDIPAFERRDGIDVLYRGESADILLVSIGAFAAIAVEAAGQAYREGVGVTVIDPRWVKPLPESLVTMAQRYKSVVVLEDGIKHGGIASTISELFRESQLNVPVHSIGVPLTFLEHAKRNEILEDLGITVQNITRSLVTWSSSDFVVDIKEEMQHPLDESEHRKPLR</sequence>
<dbReference type="InterPro" id="IPR033248">
    <property type="entry name" value="Transketolase_C"/>
</dbReference>